<evidence type="ECO:0000313" key="2">
    <source>
        <dbReference type="EMBL" id="BES97004.1"/>
    </source>
</evidence>
<accession>A0ABN7B0A0</accession>
<evidence type="ECO:0000313" key="3">
    <source>
        <dbReference type="Proteomes" id="UP001307889"/>
    </source>
</evidence>
<dbReference type="Proteomes" id="UP001307889">
    <property type="component" value="Chromosome 7"/>
</dbReference>
<evidence type="ECO:0000256" key="1">
    <source>
        <dbReference type="SAM" id="MobiDB-lite"/>
    </source>
</evidence>
<sequence length="96" mass="10397">MHSPSDFDRTDAISSNRKVRSVKMAIDVYISWHDDKPRLVCACPFTTSAWTDRSCRIAIAVQAPTNCSPPSAVSAGCSKSRDTSSSFHAGLCSSKE</sequence>
<feature type="region of interest" description="Disordered" evidence="1">
    <location>
        <begin position="66"/>
        <end position="96"/>
    </location>
</feature>
<gene>
    <name evidence="2" type="ORF">NTJ_09817</name>
</gene>
<reference evidence="2 3" key="1">
    <citation type="submission" date="2023-09" db="EMBL/GenBank/DDBJ databases">
        <title>Nesidiocoris tenuis whole genome shotgun sequence.</title>
        <authorList>
            <person name="Shibata T."/>
            <person name="Shimoda M."/>
            <person name="Kobayashi T."/>
            <person name="Uehara T."/>
        </authorList>
    </citation>
    <scope>NUCLEOTIDE SEQUENCE [LARGE SCALE GENOMIC DNA]</scope>
    <source>
        <strain evidence="2 3">Japan</strain>
    </source>
</reference>
<dbReference type="EMBL" id="AP028915">
    <property type="protein sequence ID" value="BES97004.1"/>
    <property type="molecule type" value="Genomic_DNA"/>
</dbReference>
<keyword evidence="3" id="KW-1185">Reference proteome</keyword>
<organism evidence="2 3">
    <name type="scientific">Nesidiocoris tenuis</name>
    <dbReference type="NCBI Taxonomy" id="355587"/>
    <lineage>
        <taxon>Eukaryota</taxon>
        <taxon>Metazoa</taxon>
        <taxon>Ecdysozoa</taxon>
        <taxon>Arthropoda</taxon>
        <taxon>Hexapoda</taxon>
        <taxon>Insecta</taxon>
        <taxon>Pterygota</taxon>
        <taxon>Neoptera</taxon>
        <taxon>Paraneoptera</taxon>
        <taxon>Hemiptera</taxon>
        <taxon>Heteroptera</taxon>
        <taxon>Panheteroptera</taxon>
        <taxon>Cimicomorpha</taxon>
        <taxon>Miridae</taxon>
        <taxon>Dicyphina</taxon>
        <taxon>Nesidiocoris</taxon>
    </lineage>
</organism>
<protein>
    <submittedName>
        <fullName evidence="2">Uncharacterized protein</fullName>
    </submittedName>
</protein>
<proteinExistence type="predicted"/>
<name>A0ABN7B0A0_9HEMI</name>